<evidence type="ECO:0000313" key="1">
    <source>
        <dbReference type="EMBL" id="KAG9480841.1"/>
    </source>
</evidence>
<keyword evidence="2" id="KW-1185">Reference proteome</keyword>
<comment type="caution">
    <text evidence="1">The sequence shown here is derived from an EMBL/GenBank/DDBJ whole genome shotgun (WGS) entry which is preliminary data.</text>
</comment>
<accession>A0A8J6F5A6</accession>
<dbReference type="AlphaFoldDB" id="A0A8J6F5A6"/>
<evidence type="ECO:0000313" key="2">
    <source>
        <dbReference type="Proteomes" id="UP000770717"/>
    </source>
</evidence>
<organism evidence="1 2">
    <name type="scientific">Eleutherodactylus coqui</name>
    <name type="common">Puerto Rican coqui</name>
    <dbReference type="NCBI Taxonomy" id="57060"/>
    <lineage>
        <taxon>Eukaryota</taxon>
        <taxon>Metazoa</taxon>
        <taxon>Chordata</taxon>
        <taxon>Craniata</taxon>
        <taxon>Vertebrata</taxon>
        <taxon>Euteleostomi</taxon>
        <taxon>Amphibia</taxon>
        <taxon>Batrachia</taxon>
        <taxon>Anura</taxon>
        <taxon>Neobatrachia</taxon>
        <taxon>Hyloidea</taxon>
        <taxon>Eleutherodactylidae</taxon>
        <taxon>Eleutherodactylinae</taxon>
        <taxon>Eleutherodactylus</taxon>
        <taxon>Eleutherodactylus</taxon>
    </lineage>
</organism>
<dbReference type="Proteomes" id="UP000770717">
    <property type="component" value="Unassembled WGS sequence"/>
</dbReference>
<dbReference type="EMBL" id="WNTK01000006">
    <property type="protein sequence ID" value="KAG9480841.1"/>
    <property type="molecule type" value="Genomic_DNA"/>
</dbReference>
<gene>
    <name evidence="1" type="ORF">GDO78_010224</name>
</gene>
<sequence length="111" mass="12661">MSGSKSRRSLDRFMAMSYLSSGSVEKAFSSTSEEWASTSRDSVRLSMRCGSLTHLSKTDSWSFFTSRCFSVVLVTGWVVMSKSRKFCFSVVRIPFSTKLLAMRSRTFLSWY</sequence>
<name>A0A8J6F5A6_ELECQ</name>
<protein>
    <submittedName>
        <fullName evidence="1">Uncharacterized protein</fullName>
    </submittedName>
</protein>
<reference evidence="1" key="1">
    <citation type="thesis" date="2020" institute="ProQuest LLC" country="789 East Eisenhower Parkway, Ann Arbor, MI, USA">
        <title>Comparative Genomics and Chromosome Evolution.</title>
        <authorList>
            <person name="Mudd A.B."/>
        </authorList>
    </citation>
    <scope>NUCLEOTIDE SEQUENCE</scope>
    <source>
        <strain evidence="1">HN-11 Male</strain>
        <tissue evidence="1">Kidney and liver</tissue>
    </source>
</reference>
<proteinExistence type="predicted"/>